<dbReference type="Proteomes" id="UP000667802">
    <property type="component" value="Unassembled WGS sequence"/>
</dbReference>
<evidence type="ECO:0000313" key="2">
    <source>
        <dbReference type="Proteomes" id="UP000667802"/>
    </source>
</evidence>
<keyword evidence="2" id="KW-1185">Reference proteome</keyword>
<organism evidence="1 2">
    <name type="scientific">Aetokthonos hydrillicola Thurmond2011</name>
    <dbReference type="NCBI Taxonomy" id="2712845"/>
    <lineage>
        <taxon>Bacteria</taxon>
        <taxon>Bacillati</taxon>
        <taxon>Cyanobacteriota</taxon>
        <taxon>Cyanophyceae</taxon>
        <taxon>Nostocales</taxon>
        <taxon>Hapalosiphonaceae</taxon>
        <taxon>Aetokthonos</taxon>
    </lineage>
</organism>
<reference evidence="2" key="1">
    <citation type="journal article" date="2021" name="Science">
        <title>Hunting the eagle killer: A cyanobacterial neurotoxin causes vacuolar myelinopathy.</title>
        <authorList>
            <person name="Breinlinger S."/>
            <person name="Phillips T.J."/>
            <person name="Haram B.N."/>
            <person name="Mares J."/>
            <person name="Martinez Yerena J.A."/>
            <person name="Hrouzek P."/>
            <person name="Sobotka R."/>
            <person name="Henderson W.M."/>
            <person name="Schmieder P."/>
            <person name="Williams S.M."/>
            <person name="Lauderdale J.D."/>
            <person name="Wilde H.D."/>
            <person name="Gerrin W."/>
            <person name="Kust A."/>
            <person name="Washington J.W."/>
            <person name="Wagner C."/>
            <person name="Geier B."/>
            <person name="Liebeke M."/>
            <person name="Enke H."/>
            <person name="Niedermeyer T.H.J."/>
            <person name="Wilde S.B."/>
        </authorList>
    </citation>
    <scope>NUCLEOTIDE SEQUENCE [LARGE SCALE GENOMIC DNA]</scope>
    <source>
        <strain evidence="2">Thurmond2011</strain>
    </source>
</reference>
<dbReference type="Gene3D" id="3.40.50.720">
    <property type="entry name" value="NAD(P)-binding Rossmann-like Domain"/>
    <property type="match status" value="1"/>
</dbReference>
<proteinExistence type="predicted"/>
<accession>A0AAP5MBI4</accession>
<dbReference type="SUPFAM" id="SSF51735">
    <property type="entry name" value="NAD(P)-binding Rossmann-fold domains"/>
    <property type="match status" value="1"/>
</dbReference>
<evidence type="ECO:0000313" key="1">
    <source>
        <dbReference type="EMBL" id="MDR9897168.1"/>
    </source>
</evidence>
<dbReference type="AlphaFoldDB" id="A0AAP5MBI4"/>
<comment type="caution">
    <text evidence="1">The sequence shown here is derived from an EMBL/GenBank/DDBJ whole genome shotgun (WGS) entry which is preliminary data.</text>
</comment>
<dbReference type="EMBL" id="JAALHA020000011">
    <property type="protein sequence ID" value="MDR9897168.1"/>
    <property type="molecule type" value="Genomic_DNA"/>
</dbReference>
<dbReference type="InterPro" id="IPR036291">
    <property type="entry name" value="NAD(P)-bd_dom_sf"/>
</dbReference>
<dbReference type="RefSeq" id="WP_208341464.1">
    <property type="nucleotide sequence ID" value="NZ_CAWQFN010000903.1"/>
</dbReference>
<gene>
    <name evidence="1" type="ORF">G7B40_021750</name>
</gene>
<sequence>MEIIDLCIIGAGEVVRERYSLGLAATRNLSRFRVSWIYDILPVSEVSLTLQKFPSAVYTQIPRSVSEAVHLIIQEVPPSAVVIIATPVQFHIPYAIQMLGKFRLIAVEKPLTNSQEEYAIFESLTDQINQSYFLLSYYLIEKALPYLIFCCPDFHVKPYIDLIEPIIEPELLSELHKELGLPQKLVACILESVGFAGSLDNRSWVLTPEAGGNTWETLFHLTCLVSVGFKNASRRFTILQSYRGVVNEISSMFNNQLPQDTANLVHLKTDEISAIIFAAKYLHSKSHQRWLKLECQGGEMVIDFSSTVLTVETKSYKIQYQLSDPTPYATQFFILSEMLENSAIPFPQKVYTEGFMLNAQIYEFSQRFRPELYEKGLSAKVLANSLGADNNLGFLWETPYNLPRIKA</sequence>
<name>A0AAP5MBI4_9CYAN</name>
<protein>
    <submittedName>
        <fullName evidence="1">Uncharacterized protein</fullName>
    </submittedName>
</protein>